<feature type="chain" id="PRO_5003627845" evidence="2">
    <location>
        <begin position="20"/>
        <end position="161"/>
    </location>
</feature>
<accession>I0H8E5</accession>
<dbReference type="AlphaFoldDB" id="I0H8E5"/>
<dbReference type="HOGENOM" id="CLU_1640187_0_0_11"/>
<evidence type="ECO:0000313" key="3">
    <source>
        <dbReference type="EMBL" id="BAL89282.1"/>
    </source>
</evidence>
<evidence type="ECO:0000256" key="2">
    <source>
        <dbReference type="SAM" id="SignalP"/>
    </source>
</evidence>
<dbReference type="RefSeq" id="WP_014444176.1">
    <property type="nucleotide sequence ID" value="NC_017093.1"/>
</dbReference>
<organism evidence="3 4">
    <name type="scientific">Actinoplanes missouriensis (strain ATCC 14538 / DSM 43046 / CBS 188.64 / JCM 3121 / NBRC 102363 / NCIMB 12654 / NRRL B-3342 / UNCC 431)</name>
    <dbReference type="NCBI Taxonomy" id="512565"/>
    <lineage>
        <taxon>Bacteria</taxon>
        <taxon>Bacillati</taxon>
        <taxon>Actinomycetota</taxon>
        <taxon>Actinomycetes</taxon>
        <taxon>Micromonosporales</taxon>
        <taxon>Micromonosporaceae</taxon>
        <taxon>Actinoplanes</taxon>
    </lineage>
</organism>
<evidence type="ECO:0000313" key="4">
    <source>
        <dbReference type="Proteomes" id="UP000007882"/>
    </source>
</evidence>
<feature type="signal peptide" evidence="2">
    <location>
        <begin position="1"/>
        <end position="19"/>
    </location>
</feature>
<dbReference type="EMBL" id="AP012319">
    <property type="protein sequence ID" value="BAL89282.1"/>
    <property type="molecule type" value="Genomic_DNA"/>
</dbReference>
<keyword evidence="4" id="KW-1185">Reference proteome</keyword>
<name>I0H8E5_ACTM4</name>
<dbReference type="KEGG" id="ams:AMIS_40620"/>
<proteinExistence type="predicted"/>
<dbReference type="PATRIC" id="fig|512565.3.peg.4048"/>
<protein>
    <submittedName>
        <fullName evidence="3">Uncharacterized protein</fullName>
    </submittedName>
</protein>
<keyword evidence="1" id="KW-0472">Membrane</keyword>
<keyword evidence="2" id="KW-0732">Signal</keyword>
<reference evidence="3 4" key="1">
    <citation type="submission" date="2012-02" db="EMBL/GenBank/DDBJ databases">
        <title>Complete genome sequence of Actinoplanes missouriensis 431 (= NBRC 102363).</title>
        <authorList>
            <person name="Ohnishi Y."/>
            <person name="Ishikawa J."/>
            <person name="Sekine M."/>
            <person name="Hosoyama A."/>
            <person name="Harada T."/>
            <person name="Narita H."/>
            <person name="Hata T."/>
            <person name="Konno Y."/>
            <person name="Tutikane K."/>
            <person name="Fujita N."/>
            <person name="Horinouchi S."/>
            <person name="Hayakawa M."/>
        </authorList>
    </citation>
    <scope>NUCLEOTIDE SEQUENCE [LARGE SCALE GENOMIC DNA]</scope>
    <source>
        <strain evidence="4">ATCC 14538 / DSM 43046 / CBS 188.64 / JCM 3121 / NBRC 102363 / NCIMB 12654 / NRRL B-3342 / UNCC 431</strain>
    </source>
</reference>
<feature type="transmembrane region" description="Helical" evidence="1">
    <location>
        <begin position="128"/>
        <end position="153"/>
    </location>
</feature>
<dbReference type="Proteomes" id="UP000007882">
    <property type="component" value="Chromosome"/>
</dbReference>
<evidence type="ECO:0000256" key="1">
    <source>
        <dbReference type="SAM" id="Phobius"/>
    </source>
</evidence>
<keyword evidence="1" id="KW-0812">Transmembrane</keyword>
<keyword evidence="1" id="KW-1133">Transmembrane helix</keyword>
<gene>
    <name evidence="3" type="ordered locus">AMIS_40620</name>
</gene>
<sequence>MNRISVAAALLLVSAVALAALSWVRVGGSVEQVFQPGAPAVLDVPGGEFMVWSAGAVDVRCEPADIEGPWSARSVRDEDLTVEGEGRTWRGALLVTAEPPGTYEITCTGDAALALGDPPLIHDFSTQLYLRFGAALLALAGIVTGLAGAITAARRRKRVAA</sequence>
<dbReference type="OrthoDB" id="3394193at2"/>